<dbReference type="GO" id="GO:0008360">
    <property type="term" value="P:regulation of cell shape"/>
    <property type="evidence" value="ECO:0007669"/>
    <property type="project" value="UniProtKB-UniRule"/>
</dbReference>
<reference evidence="9 10" key="1">
    <citation type="submission" date="2021-03" db="EMBL/GenBank/DDBJ databases">
        <title>Whole genome shotgun sequence of Actinoplanes toevensis NBRC 105298.</title>
        <authorList>
            <person name="Komaki H."/>
            <person name="Tamura T."/>
        </authorList>
    </citation>
    <scope>NUCLEOTIDE SEQUENCE [LARGE SCALE GENOMIC DNA]</scope>
    <source>
        <strain evidence="9 10">NBRC 105298</strain>
    </source>
</reference>
<feature type="active site" description="Proton donor/acceptor" evidence="6">
    <location>
        <position position="242"/>
    </location>
</feature>
<proteinExistence type="predicted"/>
<sequence length="283" mass="29733">MPALVLAFCALGGAAAVTEPGPVDPVAEPPTTATAPTTSPAPKAGPSPSPTVDRVLPATKPPEDLPVISYVHVPKGFPADPSPASLAHLPEGLHPKHKLAVYDAPGGKPRAYLPSTIRGVTVIVPVVAKKPGWSAVLLPSVNRRIGWLPDHGWRAETLRDQVVVRLGERTLTWWRDGVQQKTWTVAIGSERTPTPLGRTFVLGRTGTHGEVYAGLDALVLGAVPDDRGAVAPGLKDAHTGIHAWYRKSVFGRNVSNGCVRMPKDAQETLLANLAAGTPITVVA</sequence>
<dbReference type="AlphaFoldDB" id="A0A919WB51"/>
<dbReference type="PROSITE" id="PS52029">
    <property type="entry name" value="LD_TPASE"/>
    <property type="match status" value="1"/>
</dbReference>
<comment type="caution">
    <text evidence="9">The sequence shown here is derived from an EMBL/GenBank/DDBJ whole genome shotgun (WGS) entry which is preliminary data.</text>
</comment>
<keyword evidence="3 6" id="KW-0133">Cell shape</keyword>
<keyword evidence="4 6" id="KW-0573">Peptidoglycan synthesis</keyword>
<dbReference type="CDD" id="cd16913">
    <property type="entry name" value="YkuD_like"/>
    <property type="match status" value="1"/>
</dbReference>
<dbReference type="GO" id="GO:0018104">
    <property type="term" value="P:peptidoglycan-protein cross-linking"/>
    <property type="evidence" value="ECO:0007669"/>
    <property type="project" value="TreeGrafter"/>
</dbReference>
<evidence type="ECO:0000256" key="2">
    <source>
        <dbReference type="ARBA" id="ARBA00022679"/>
    </source>
</evidence>
<evidence type="ECO:0000256" key="6">
    <source>
        <dbReference type="PROSITE-ProRule" id="PRU01373"/>
    </source>
</evidence>
<dbReference type="SUPFAM" id="SSF141523">
    <property type="entry name" value="L,D-transpeptidase catalytic domain-like"/>
    <property type="match status" value="1"/>
</dbReference>
<dbReference type="EMBL" id="BOQN01000131">
    <property type="protein sequence ID" value="GIM96933.1"/>
    <property type="molecule type" value="Genomic_DNA"/>
</dbReference>
<dbReference type="GO" id="GO:0071555">
    <property type="term" value="P:cell wall organization"/>
    <property type="evidence" value="ECO:0007669"/>
    <property type="project" value="UniProtKB-UniRule"/>
</dbReference>
<evidence type="ECO:0000259" key="8">
    <source>
        <dbReference type="PROSITE" id="PS52029"/>
    </source>
</evidence>
<keyword evidence="2" id="KW-0808">Transferase</keyword>
<dbReference type="GO" id="GO:0005576">
    <property type="term" value="C:extracellular region"/>
    <property type="evidence" value="ECO:0007669"/>
    <property type="project" value="TreeGrafter"/>
</dbReference>
<dbReference type="GO" id="GO:0071972">
    <property type="term" value="F:peptidoglycan L,D-transpeptidase activity"/>
    <property type="evidence" value="ECO:0007669"/>
    <property type="project" value="TreeGrafter"/>
</dbReference>
<evidence type="ECO:0000256" key="1">
    <source>
        <dbReference type="ARBA" id="ARBA00004752"/>
    </source>
</evidence>
<dbReference type="Gene3D" id="2.40.440.10">
    <property type="entry name" value="L,D-transpeptidase catalytic domain-like"/>
    <property type="match status" value="1"/>
</dbReference>
<dbReference type="GO" id="GO:0016740">
    <property type="term" value="F:transferase activity"/>
    <property type="evidence" value="ECO:0007669"/>
    <property type="project" value="UniProtKB-KW"/>
</dbReference>
<organism evidence="9 10">
    <name type="scientific">Paractinoplanes toevensis</name>
    <dbReference type="NCBI Taxonomy" id="571911"/>
    <lineage>
        <taxon>Bacteria</taxon>
        <taxon>Bacillati</taxon>
        <taxon>Actinomycetota</taxon>
        <taxon>Actinomycetes</taxon>
        <taxon>Micromonosporales</taxon>
        <taxon>Micromonosporaceae</taxon>
        <taxon>Paractinoplanes</taxon>
    </lineage>
</organism>
<evidence type="ECO:0000313" key="9">
    <source>
        <dbReference type="EMBL" id="GIM96933.1"/>
    </source>
</evidence>
<dbReference type="InterPro" id="IPR038063">
    <property type="entry name" value="Transpep_catalytic_dom"/>
</dbReference>
<dbReference type="InterPro" id="IPR005490">
    <property type="entry name" value="LD_TPept_cat_dom"/>
</dbReference>
<feature type="region of interest" description="Disordered" evidence="7">
    <location>
        <begin position="18"/>
        <end position="58"/>
    </location>
</feature>
<evidence type="ECO:0000256" key="3">
    <source>
        <dbReference type="ARBA" id="ARBA00022960"/>
    </source>
</evidence>
<dbReference type="Proteomes" id="UP000677082">
    <property type="component" value="Unassembled WGS sequence"/>
</dbReference>
<name>A0A919WB51_9ACTN</name>
<evidence type="ECO:0000256" key="7">
    <source>
        <dbReference type="SAM" id="MobiDB-lite"/>
    </source>
</evidence>
<dbReference type="InterPro" id="IPR050979">
    <property type="entry name" value="LD-transpeptidase"/>
</dbReference>
<accession>A0A919WB51</accession>
<feature type="active site" description="Nucleophile" evidence="6">
    <location>
        <position position="258"/>
    </location>
</feature>
<gene>
    <name evidence="9" type="ORF">Ato02nite_087260</name>
</gene>
<keyword evidence="10" id="KW-1185">Reference proteome</keyword>
<dbReference type="Pfam" id="PF03734">
    <property type="entry name" value="YkuD"/>
    <property type="match status" value="1"/>
</dbReference>
<evidence type="ECO:0000313" key="10">
    <source>
        <dbReference type="Proteomes" id="UP000677082"/>
    </source>
</evidence>
<evidence type="ECO:0000256" key="4">
    <source>
        <dbReference type="ARBA" id="ARBA00022984"/>
    </source>
</evidence>
<feature type="domain" description="L,D-TPase catalytic" evidence="8">
    <location>
        <begin position="160"/>
        <end position="282"/>
    </location>
</feature>
<protein>
    <recommendedName>
        <fullName evidence="8">L,D-TPase catalytic domain-containing protein</fullName>
    </recommendedName>
</protein>
<comment type="pathway">
    <text evidence="1 6">Cell wall biogenesis; peptidoglycan biosynthesis.</text>
</comment>
<keyword evidence="5 6" id="KW-0961">Cell wall biogenesis/degradation</keyword>
<feature type="compositionally biased region" description="Low complexity" evidence="7">
    <location>
        <begin position="25"/>
        <end position="42"/>
    </location>
</feature>
<dbReference type="PANTHER" id="PTHR30582">
    <property type="entry name" value="L,D-TRANSPEPTIDASE"/>
    <property type="match status" value="1"/>
</dbReference>
<evidence type="ECO:0000256" key="5">
    <source>
        <dbReference type="ARBA" id="ARBA00023316"/>
    </source>
</evidence>